<proteinExistence type="predicted"/>
<dbReference type="EMBL" id="CP016634">
    <property type="protein sequence ID" value="ANY89032.1"/>
    <property type="molecule type" value="Genomic_DNA"/>
</dbReference>
<dbReference type="InterPro" id="IPR024079">
    <property type="entry name" value="MetalloPept_cat_dom_sf"/>
</dbReference>
<organism evidence="1">
    <name type="scientific">Pseudomonas putida</name>
    <name type="common">Arthrobacter siderocapsulatus</name>
    <dbReference type="NCBI Taxonomy" id="303"/>
    <lineage>
        <taxon>Bacteria</taxon>
        <taxon>Pseudomonadati</taxon>
        <taxon>Pseudomonadota</taxon>
        <taxon>Gammaproteobacteria</taxon>
        <taxon>Pseudomonadales</taxon>
        <taxon>Pseudomonadaceae</taxon>
        <taxon>Pseudomonas</taxon>
    </lineage>
</organism>
<name>A0A1B2F9V6_PSEPU</name>
<protein>
    <recommendedName>
        <fullName evidence="2">Peptidase M12</fullName>
    </recommendedName>
</protein>
<evidence type="ECO:0000313" key="1">
    <source>
        <dbReference type="EMBL" id="ANY89032.1"/>
    </source>
</evidence>
<dbReference type="RefSeq" id="WP_139139906.1">
    <property type="nucleotide sequence ID" value="NZ_CP016634.1"/>
</dbReference>
<sequence length="246" mass="27591">MNSLIFPRRRAPLDMQQAHALAIAENPRNAGPAPQANRRKRALAVHGKLWRPGRTIWVSFLGSPNRRLKTDIFDLASQWLDQSDANLSLELALDDNPRAQIRVRAHPSLVHNESLVGTDALTARGETMNLNVVPAHPSFEHVVLHEFGHALGAEHEHQHPGANIPWNLPEVLKSVTAIPGWTYQHVMQEMISTRDDVGLIKTDYDPGSVMHYPVPQSFTLGDWEIGLNSELSEKDLAFMRLAYPHD</sequence>
<reference evidence="1" key="1">
    <citation type="submission" date="2016-07" db="EMBL/GenBank/DDBJ databases">
        <title>New class B carbapenemase carried by novel plasmid in Pseudomonas putida enviromental strain in eastern Amazonia.</title>
        <authorList>
            <person name="Souza C.O."/>
            <person name="Lima K.V."/>
            <person name="Brasiliense D.M."/>
            <person name="Perez-Chaparro P.J."/>
            <person name="Mamizuka E.M."/>
            <person name="Lima M.O."/>
            <person name="Lima L.N."/>
            <person name="McCulloch J.A."/>
        </authorList>
    </citation>
    <scope>NUCLEOTIDE SEQUENCE [LARGE SCALE GENOMIC DNA]</scope>
    <source>
        <strain evidence="1">IEC33019</strain>
    </source>
</reference>
<dbReference type="Gene3D" id="3.40.390.10">
    <property type="entry name" value="Collagenase (Catalytic Domain)"/>
    <property type="match status" value="1"/>
</dbReference>
<dbReference type="AlphaFoldDB" id="A0A1B2F9V6"/>
<evidence type="ECO:0008006" key="2">
    <source>
        <dbReference type="Google" id="ProtNLM"/>
    </source>
</evidence>
<dbReference type="SUPFAM" id="SSF55486">
    <property type="entry name" value="Metalloproteases ('zincins'), catalytic domain"/>
    <property type="match status" value="1"/>
</dbReference>
<dbReference type="GO" id="GO:0008237">
    <property type="term" value="F:metallopeptidase activity"/>
    <property type="evidence" value="ECO:0007669"/>
    <property type="project" value="InterPro"/>
</dbReference>
<accession>A0A1B2F9V6</accession>
<gene>
    <name evidence="1" type="ORF">IEC33019_3512</name>
</gene>